<dbReference type="AlphaFoldDB" id="A0A7J8GR55"/>
<protein>
    <submittedName>
        <fullName evidence="2">Uncharacterized protein</fullName>
    </submittedName>
</protein>
<gene>
    <name evidence="2" type="ORF">HJG59_011401</name>
</gene>
<evidence type="ECO:0000256" key="1">
    <source>
        <dbReference type="SAM" id="MobiDB-lite"/>
    </source>
</evidence>
<evidence type="ECO:0000313" key="2">
    <source>
        <dbReference type="EMBL" id="KAF6462388.1"/>
    </source>
</evidence>
<evidence type="ECO:0000313" key="3">
    <source>
        <dbReference type="Proteomes" id="UP000550707"/>
    </source>
</evidence>
<dbReference type="Proteomes" id="UP000550707">
    <property type="component" value="Unassembled WGS sequence"/>
</dbReference>
<organism evidence="2 3">
    <name type="scientific">Molossus molossus</name>
    <name type="common">Pallas' mastiff bat</name>
    <name type="synonym">Vespertilio molossus</name>
    <dbReference type="NCBI Taxonomy" id="27622"/>
    <lineage>
        <taxon>Eukaryota</taxon>
        <taxon>Metazoa</taxon>
        <taxon>Chordata</taxon>
        <taxon>Craniata</taxon>
        <taxon>Vertebrata</taxon>
        <taxon>Euteleostomi</taxon>
        <taxon>Mammalia</taxon>
        <taxon>Eutheria</taxon>
        <taxon>Laurasiatheria</taxon>
        <taxon>Chiroptera</taxon>
        <taxon>Yangochiroptera</taxon>
        <taxon>Molossidae</taxon>
        <taxon>Molossus</taxon>
    </lineage>
</organism>
<sequence length="139" mass="14649">MATASPCARGLNELVPMQDRLLGCSRWASLTAPLPAGASGETLKSRLDISMTKGGHLGTLHAGQTCSVSPCCSEEAAGLRSACNQAARAVPRVDGQCSRRLPQKCPQGPWREQTPRASRPPAGRLLGGIMSPYHSEPFP</sequence>
<name>A0A7J8GR55_MOLMO</name>
<comment type="caution">
    <text evidence="2">The sequence shown here is derived from an EMBL/GenBank/DDBJ whole genome shotgun (WGS) entry which is preliminary data.</text>
</comment>
<reference evidence="2 3" key="1">
    <citation type="journal article" date="2020" name="Nature">
        <title>Six reference-quality genomes reveal evolution of bat adaptations.</title>
        <authorList>
            <person name="Jebb D."/>
            <person name="Huang Z."/>
            <person name="Pippel M."/>
            <person name="Hughes G.M."/>
            <person name="Lavrichenko K."/>
            <person name="Devanna P."/>
            <person name="Winkler S."/>
            <person name="Jermiin L.S."/>
            <person name="Skirmuntt E.C."/>
            <person name="Katzourakis A."/>
            <person name="Burkitt-Gray L."/>
            <person name="Ray D.A."/>
            <person name="Sullivan K.A.M."/>
            <person name="Roscito J.G."/>
            <person name="Kirilenko B.M."/>
            <person name="Davalos L.M."/>
            <person name="Corthals A.P."/>
            <person name="Power M.L."/>
            <person name="Jones G."/>
            <person name="Ransome R.D."/>
            <person name="Dechmann D.K.N."/>
            <person name="Locatelli A.G."/>
            <person name="Puechmaille S.J."/>
            <person name="Fedrigo O."/>
            <person name="Jarvis E.D."/>
            <person name="Hiller M."/>
            <person name="Vernes S.C."/>
            <person name="Myers E.W."/>
            <person name="Teeling E.C."/>
        </authorList>
    </citation>
    <scope>NUCLEOTIDE SEQUENCE [LARGE SCALE GENOMIC DNA]</scope>
    <source>
        <strain evidence="2">MMolMol1</strain>
        <tissue evidence="2">Muscle</tissue>
    </source>
</reference>
<accession>A0A7J8GR55</accession>
<proteinExistence type="predicted"/>
<dbReference type="InParanoid" id="A0A7J8GR55"/>
<keyword evidence="3" id="KW-1185">Reference proteome</keyword>
<feature type="region of interest" description="Disordered" evidence="1">
    <location>
        <begin position="98"/>
        <end position="139"/>
    </location>
</feature>
<dbReference type="EMBL" id="JACASF010000008">
    <property type="protein sequence ID" value="KAF6462388.1"/>
    <property type="molecule type" value="Genomic_DNA"/>
</dbReference>